<evidence type="ECO:0000256" key="3">
    <source>
        <dbReference type="ARBA" id="ARBA00022475"/>
    </source>
</evidence>
<feature type="transmembrane region" description="Helical" evidence="11">
    <location>
        <begin position="187"/>
        <end position="210"/>
    </location>
</feature>
<dbReference type="Pfam" id="PF09767">
    <property type="entry name" value="DUF2053"/>
    <property type="match status" value="1"/>
</dbReference>
<evidence type="ECO:0000256" key="8">
    <source>
        <dbReference type="ARBA" id="ARBA00034739"/>
    </source>
</evidence>
<keyword evidence="3" id="KW-1003">Cell membrane</keyword>
<dbReference type="GO" id="GO:0005789">
    <property type="term" value="C:endoplasmic reticulum membrane"/>
    <property type="evidence" value="ECO:0007669"/>
    <property type="project" value="UniProtKB-SubCell"/>
</dbReference>
<gene>
    <name evidence="12" type="ORF">M513_11615</name>
    <name evidence="13" type="ORF">M514_11615</name>
</gene>
<evidence type="ECO:0000256" key="2">
    <source>
        <dbReference type="ARBA" id="ARBA00004651"/>
    </source>
</evidence>
<keyword evidence="14" id="KW-1185">Reference proteome</keyword>
<organism evidence="13">
    <name type="scientific">Trichuris suis</name>
    <name type="common">pig whipworm</name>
    <dbReference type="NCBI Taxonomy" id="68888"/>
    <lineage>
        <taxon>Eukaryota</taxon>
        <taxon>Metazoa</taxon>
        <taxon>Ecdysozoa</taxon>
        <taxon>Nematoda</taxon>
        <taxon>Enoplea</taxon>
        <taxon>Dorylaimia</taxon>
        <taxon>Trichinellida</taxon>
        <taxon>Trichuridae</taxon>
        <taxon>Trichuris</taxon>
    </lineage>
</organism>
<dbReference type="InterPro" id="IPR019164">
    <property type="entry name" value="TMEM147"/>
</dbReference>
<comment type="subcellular location">
    <subcellularLocation>
        <location evidence="2">Cell membrane</location>
        <topology evidence="2">Multi-pass membrane protein</topology>
    </subcellularLocation>
    <subcellularLocation>
        <location evidence="1">Endoplasmic reticulum membrane</location>
        <topology evidence="1">Multi-pass membrane protein</topology>
    </subcellularLocation>
</comment>
<keyword evidence="6 11" id="KW-1133">Transmembrane helix</keyword>
<proteinExistence type="inferred from homology"/>
<evidence type="ECO:0000256" key="5">
    <source>
        <dbReference type="ARBA" id="ARBA00022824"/>
    </source>
</evidence>
<dbReference type="PANTHER" id="PTHR12869:SF0">
    <property type="entry name" value="BOS COMPLEX SUBUNIT TMEM147"/>
    <property type="match status" value="1"/>
</dbReference>
<protein>
    <recommendedName>
        <fullName evidence="9">BOS complex subunit TMEM147</fullName>
    </recommendedName>
    <alternativeName>
        <fullName evidence="10">Transmembrane protein 147</fullName>
    </alternativeName>
</protein>
<keyword evidence="4 11" id="KW-0812">Transmembrane</keyword>
<dbReference type="PANTHER" id="PTHR12869">
    <property type="entry name" value="SMALL SEVEN TRANSMEMBRANE DOMAIN-CONTAINING PROTEIN"/>
    <property type="match status" value="1"/>
</dbReference>
<dbReference type="EMBL" id="KL363324">
    <property type="protein sequence ID" value="KFD47521.1"/>
    <property type="molecule type" value="Genomic_DNA"/>
</dbReference>
<evidence type="ECO:0000256" key="9">
    <source>
        <dbReference type="ARBA" id="ARBA00034846"/>
    </source>
</evidence>
<reference evidence="13 14" key="1">
    <citation type="journal article" date="2014" name="Nat. Genet.">
        <title>Genome and transcriptome of the porcine whipworm Trichuris suis.</title>
        <authorList>
            <person name="Jex A.R."/>
            <person name="Nejsum P."/>
            <person name="Schwarz E.M."/>
            <person name="Hu L."/>
            <person name="Young N.D."/>
            <person name="Hall R.S."/>
            <person name="Korhonen P.K."/>
            <person name="Liao S."/>
            <person name="Thamsborg S."/>
            <person name="Xia J."/>
            <person name="Xu P."/>
            <person name="Wang S."/>
            <person name="Scheerlinck J.P."/>
            <person name="Hofmann A."/>
            <person name="Sternberg P.W."/>
            <person name="Wang J."/>
            <person name="Gasser R.B."/>
        </authorList>
    </citation>
    <scope>NUCLEOTIDE SEQUENCE [LARGE SCALE GENOMIC DNA]</scope>
    <source>
        <strain evidence="13">DCEP-RM93F</strain>
        <strain evidence="12">DCEP-RM93M</strain>
    </source>
</reference>
<evidence type="ECO:0000256" key="6">
    <source>
        <dbReference type="ARBA" id="ARBA00022989"/>
    </source>
</evidence>
<sequence>MTFFHFLNCMLLTFAPYAITYLYSGISEYTSVWKCFQSGFAYFLTQLAKMLAWATFYPSAEQEGIEFHIFPVIHREMVKVLPYLRFQEFMKASVNVLDVLGLFMVISRSWSGRGEVRFLTAGLGWAAADCFATRIIPFWTGALGIEFDWKYLQMGVESNLNLVYYTSLATLLWLWSRRDLNANYKPVLLAFFTFATFKSFLTELMMHRFLLLSWKLLLVQLLMAVSSAALAIGFYSTLRQDTMSK</sequence>
<feature type="transmembrane region" description="Helical" evidence="11">
    <location>
        <begin position="7"/>
        <end position="24"/>
    </location>
</feature>
<comment type="similarity">
    <text evidence="8">Belongs to the TMEM147 family.</text>
</comment>
<dbReference type="AlphaFoldDB" id="A0A085NS91"/>
<evidence type="ECO:0000313" key="12">
    <source>
        <dbReference type="EMBL" id="KFD47521.1"/>
    </source>
</evidence>
<evidence type="ECO:0000256" key="10">
    <source>
        <dbReference type="ARBA" id="ARBA00034899"/>
    </source>
</evidence>
<keyword evidence="5" id="KW-0256">Endoplasmic reticulum</keyword>
<dbReference type="GO" id="GO:0005886">
    <property type="term" value="C:plasma membrane"/>
    <property type="evidence" value="ECO:0007669"/>
    <property type="project" value="UniProtKB-SubCell"/>
</dbReference>
<accession>A0A085NS91</accession>
<dbReference type="EMBL" id="KL367478">
    <property type="protein sequence ID" value="KFD72337.1"/>
    <property type="molecule type" value="Genomic_DNA"/>
</dbReference>
<evidence type="ECO:0000256" key="11">
    <source>
        <dbReference type="SAM" id="Phobius"/>
    </source>
</evidence>
<feature type="transmembrane region" description="Helical" evidence="11">
    <location>
        <begin position="216"/>
        <end position="238"/>
    </location>
</feature>
<evidence type="ECO:0000256" key="7">
    <source>
        <dbReference type="ARBA" id="ARBA00023136"/>
    </source>
</evidence>
<evidence type="ECO:0000313" key="14">
    <source>
        <dbReference type="Proteomes" id="UP000030764"/>
    </source>
</evidence>
<feature type="transmembrane region" description="Helical" evidence="11">
    <location>
        <begin position="118"/>
        <end position="139"/>
    </location>
</feature>
<evidence type="ECO:0000256" key="1">
    <source>
        <dbReference type="ARBA" id="ARBA00004477"/>
    </source>
</evidence>
<dbReference type="Proteomes" id="UP000030764">
    <property type="component" value="Unassembled WGS sequence"/>
</dbReference>
<name>A0A085NS91_9BILA</name>
<keyword evidence="7 11" id="KW-0472">Membrane</keyword>
<evidence type="ECO:0000256" key="4">
    <source>
        <dbReference type="ARBA" id="ARBA00022692"/>
    </source>
</evidence>
<dbReference type="Proteomes" id="UP000030758">
    <property type="component" value="Unassembled WGS sequence"/>
</dbReference>
<evidence type="ECO:0000313" key="13">
    <source>
        <dbReference type="EMBL" id="KFD72337.1"/>
    </source>
</evidence>
<feature type="transmembrane region" description="Helical" evidence="11">
    <location>
        <begin position="159"/>
        <end position="175"/>
    </location>
</feature>